<dbReference type="InterPro" id="IPR032465">
    <property type="entry name" value="ACMSD"/>
</dbReference>
<evidence type="ECO:0000313" key="4">
    <source>
        <dbReference type="Proteomes" id="UP001501598"/>
    </source>
</evidence>
<gene>
    <name evidence="3" type="ORF">GCM10023175_35680</name>
</gene>
<proteinExistence type="predicted"/>
<feature type="domain" description="Amidohydrolase-related" evidence="2">
    <location>
        <begin position="134"/>
        <end position="392"/>
    </location>
</feature>
<evidence type="ECO:0000256" key="1">
    <source>
        <dbReference type="ARBA" id="ARBA00023239"/>
    </source>
</evidence>
<dbReference type="InterPro" id="IPR006680">
    <property type="entry name" value="Amidohydro-rel"/>
</dbReference>
<dbReference type="PANTHER" id="PTHR21240:SF28">
    <property type="entry name" value="ISO-OROTATE DECARBOXYLASE (EUROFUNG)"/>
    <property type="match status" value="1"/>
</dbReference>
<evidence type="ECO:0000313" key="3">
    <source>
        <dbReference type="EMBL" id="GAA4548730.1"/>
    </source>
</evidence>
<keyword evidence="4" id="KW-1185">Reference proteome</keyword>
<dbReference type="PANTHER" id="PTHR21240">
    <property type="entry name" value="2-AMINO-3-CARBOXYLMUCONATE-6-SEMIALDEHYDE DECARBOXYLASE"/>
    <property type="match status" value="1"/>
</dbReference>
<protein>
    <recommendedName>
        <fullName evidence="2">Amidohydrolase-related domain-containing protein</fullName>
    </recommendedName>
</protein>
<dbReference type="Gene3D" id="3.20.20.140">
    <property type="entry name" value="Metal-dependent hydrolases"/>
    <property type="match status" value="1"/>
</dbReference>
<dbReference type="SUPFAM" id="SSF51556">
    <property type="entry name" value="Metallo-dependent hydrolases"/>
    <property type="match status" value="1"/>
</dbReference>
<keyword evidence="1" id="KW-0456">Lyase</keyword>
<dbReference type="RefSeq" id="WP_345419364.1">
    <property type="nucleotide sequence ID" value="NZ_BAABGT010000040.1"/>
</dbReference>
<comment type="caution">
    <text evidence="3">The sequence shown here is derived from an EMBL/GenBank/DDBJ whole genome shotgun (WGS) entry which is preliminary data.</text>
</comment>
<dbReference type="EMBL" id="BAABGT010000040">
    <property type="protein sequence ID" value="GAA4548730.1"/>
    <property type="molecule type" value="Genomic_DNA"/>
</dbReference>
<dbReference type="Pfam" id="PF04909">
    <property type="entry name" value="Amidohydro_2"/>
    <property type="match status" value="1"/>
</dbReference>
<reference evidence="4" key="1">
    <citation type="journal article" date="2019" name="Int. J. Syst. Evol. Microbiol.">
        <title>The Global Catalogue of Microorganisms (GCM) 10K type strain sequencing project: providing services to taxonomists for standard genome sequencing and annotation.</title>
        <authorList>
            <consortium name="The Broad Institute Genomics Platform"/>
            <consortium name="The Broad Institute Genome Sequencing Center for Infectious Disease"/>
            <person name="Wu L."/>
            <person name="Ma J."/>
        </authorList>
    </citation>
    <scope>NUCLEOTIDE SEQUENCE [LARGE SCALE GENOMIC DNA]</scope>
    <source>
        <strain evidence="4">JCM 17906</strain>
    </source>
</reference>
<accession>A0ABP8RVJ8</accession>
<name>A0ABP8RVJ8_9PSEU</name>
<sequence>MTLTSPNDIIDVDIDSHEMAPLHMWGPMFGEHSDRFAKILEPAMSRFGASANNFDRPGLTDTAPITAETVWNERGPGAPGAFDFDRRLAVLDAMGTETQLVFPSGAMTAFGALLGGELRQTFLSGLEYDDYAPIIEGLIDEYNAWAARETTARGNRLRFVALLHGANPAEMITNTEALLAQGIRALHLPSGIPPAGVSPADHALHPLWRMIADADAAVVTHVAGQTGFLASAAWNQAPEFAPGKVESTEVGFEPLSMSVVHAAAVNYLSAMILGGVFERFPTLRFGVLEFGAYWVGHLAETLDVWGTRVFRKRVSGVLSAKPSEYLARNVRVSPFPFEDTRSYFERHPAVADCFAYCSDYPHVEGGISQKQVFFDQLQPLGDDVLRRFFSENGRLLTP</sequence>
<dbReference type="InterPro" id="IPR032466">
    <property type="entry name" value="Metal_Hydrolase"/>
</dbReference>
<evidence type="ECO:0000259" key="2">
    <source>
        <dbReference type="Pfam" id="PF04909"/>
    </source>
</evidence>
<dbReference type="Proteomes" id="UP001501598">
    <property type="component" value="Unassembled WGS sequence"/>
</dbReference>
<organism evidence="3 4">
    <name type="scientific">Pseudonocardia xishanensis</name>
    <dbReference type="NCBI Taxonomy" id="630995"/>
    <lineage>
        <taxon>Bacteria</taxon>
        <taxon>Bacillati</taxon>
        <taxon>Actinomycetota</taxon>
        <taxon>Actinomycetes</taxon>
        <taxon>Pseudonocardiales</taxon>
        <taxon>Pseudonocardiaceae</taxon>
        <taxon>Pseudonocardia</taxon>
    </lineage>
</organism>